<comment type="caution">
    <text evidence="2">The sequence shown here is derived from an EMBL/GenBank/DDBJ whole genome shotgun (WGS) entry which is preliminary data.</text>
</comment>
<dbReference type="EMBL" id="JAKLJA010000004">
    <property type="protein sequence ID" value="MCG5073375.1"/>
    <property type="molecule type" value="Genomic_DNA"/>
</dbReference>
<accession>A0A9X1UEM9</accession>
<dbReference type="RefSeq" id="WP_238463108.1">
    <property type="nucleotide sequence ID" value="NZ_JAKLJA010000004.1"/>
</dbReference>
<feature type="transmembrane region" description="Helical" evidence="1">
    <location>
        <begin position="6"/>
        <end position="24"/>
    </location>
</feature>
<keyword evidence="1" id="KW-0812">Transmembrane</keyword>
<feature type="transmembrane region" description="Helical" evidence="1">
    <location>
        <begin position="59"/>
        <end position="79"/>
    </location>
</feature>
<evidence type="ECO:0000313" key="2">
    <source>
        <dbReference type="EMBL" id="MCG5073375.1"/>
    </source>
</evidence>
<name>A0A9X1UEM9_9BURK</name>
<dbReference type="Proteomes" id="UP001139308">
    <property type="component" value="Unassembled WGS sequence"/>
</dbReference>
<protein>
    <submittedName>
        <fullName evidence="2">Uncharacterized protein</fullName>
    </submittedName>
</protein>
<feature type="transmembrane region" description="Helical" evidence="1">
    <location>
        <begin position="31"/>
        <end position="53"/>
    </location>
</feature>
<keyword evidence="1" id="KW-1133">Transmembrane helix</keyword>
<evidence type="ECO:0000256" key="1">
    <source>
        <dbReference type="SAM" id="Phobius"/>
    </source>
</evidence>
<keyword evidence="1" id="KW-0472">Membrane</keyword>
<dbReference type="AlphaFoldDB" id="A0A9X1UEM9"/>
<evidence type="ECO:0000313" key="3">
    <source>
        <dbReference type="Proteomes" id="UP001139308"/>
    </source>
</evidence>
<keyword evidence="3" id="KW-1185">Reference proteome</keyword>
<gene>
    <name evidence="2" type="ORF">L5014_08350</name>
</gene>
<organism evidence="2 3">
    <name type="scientific">Paraburkholderia tagetis</name>
    <dbReference type="NCBI Taxonomy" id="2913261"/>
    <lineage>
        <taxon>Bacteria</taxon>
        <taxon>Pseudomonadati</taxon>
        <taxon>Pseudomonadota</taxon>
        <taxon>Betaproteobacteria</taxon>
        <taxon>Burkholderiales</taxon>
        <taxon>Burkholderiaceae</taxon>
        <taxon>Paraburkholderia</taxon>
    </lineage>
</organism>
<reference evidence="2" key="1">
    <citation type="submission" date="2022-01" db="EMBL/GenBank/DDBJ databases">
        <title>Genome sequence and assembly of Parabukholderia sp. RG36.</title>
        <authorList>
            <person name="Chhetri G."/>
        </authorList>
    </citation>
    <scope>NUCLEOTIDE SEQUENCE</scope>
    <source>
        <strain evidence="2">RG36</strain>
    </source>
</reference>
<proteinExistence type="predicted"/>
<sequence>MAPLVATLALLIVVFVHASIPRFTLPGRKRLVAHASLLLVGLGFGVVSAMLTGPAAPPWAVIACGMGVVHVPAMCLLVIKRMKHSGRS</sequence>